<gene>
    <name evidence="3" type="ORF">COX53_01540</name>
</gene>
<evidence type="ECO:0000256" key="1">
    <source>
        <dbReference type="SAM" id="MobiDB-lite"/>
    </source>
</evidence>
<dbReference type="Gene3D" id="1.10.1660.10">
    <property type="match status" value="1"/>
</dbReference>
<dbReference type="EMBL" id="PCQY01000019">
    <property type="protein sequence ID" value="PIP04612.1"/>
    <property type="molecule type" value="Genomic_DNA"/>
</dbReference>
<evidence type="ECO:0000313" key="4">
    <source>
        <dbReference type="Proteomes" id="UP000231388"/>
    </source>
</evidence>
<name>A0A2G9XCD0_UNCKA</name>
<dbReference type="Pfam" id="PF12728">
    <property type="entry name" value="HTH_17"/>
    <property type="match status" value="1"/>
</dbReference>
<dbReference type="InterPro" id="IPR009061">
    <property type="entry name" value="DNA-bd_dom_put_sf"/>
</dbReference>
<accession>A0A2G9XCD0</accession>
<dbReference type="SUPFAM" id="SSF46955">
    <property type="entry name" value="Putative DNA-binding domain"/>
    <property type="match status" value="1"/>
</dbReference>
<dbReference type="Proteomes" id="UP000231388">
    <property type="component" value="Unassembled WGS sequence"/>
</dbReference>
<protein>
    <recommendedName>
        <fullName evidence="2">Helix-turn-helix domain-containing protein</fullName>
    </recommendedName>
</protein>
<reference evidence="3 4" key="1">
    <citation type="submission" date="2017-09" db="EMBL/GenBank/DDBJ databases">
        <title>Depth-based differentiation of microbial function through sediment-hosted aquifers and enrichment of novel symbionts in the deep terrestrial subsurface.</title>
        <authorList>
            <person name="Probst A.J."/>
            <person name="Ladd B."/>
            <person name="Jarett J.K."/>
            <person name="Geller-Mcgrath D.E."/>
            <person name="Sieber C.M."/>
            <person name="Emerson J.B."/>
            <person name="Anantharaman K."/>
            <person name="Thomas B.C."/>
            <person name="Malmstrom R."/>
            <person name="Stieglmeier M."/>
            <person name="Klingl A."/>
            <person name="Woyke T."/>
            <person name="Ryan C.M."/>
            <person name="Banfield J.F."/>
        </authorList>
    </citation>
    <scope>NUCLEOTIDE SEQUENCE [LARGE SCALE GENOMIC DNA]</scope>
    <source>
        <strain evidence="3">CG23_combo_of_CG06-09_8_20_14_all_40_14</strain>
    </source>
</reference>
<evidence type="ECO:0000259" key="2">
    <source>
        <dbReference type="Pfam" id="PF12728"/>
    </source>
</evidence>
<dbReference type="InterPro" id="IPR041657">
    <property type="entry name" value="HTH_17"/>
</dbReference>
<feature type="compositionally biased region" description="Basic and acidic residues" evidence="1">
    <location>
        <begin position="84"/>
        <end position="95"/>
    </location>
</feature>
<proteinExistence type="predicted"/>
<feature type="domain" description="Helix-turn-helix" evidence="2">
    <location>
        <begin position="9"/>
        <end position="58"/>
    </location>
</feature>
<evidence type="ECO:0000313" key="3">
    <source>
        <dbReference type="EMBL" id="PIP04612.1"/>
    </source>
</evidence>
<feature type="compositionally biased region" description="Acidic residues" evidence="1">
    <location>
        <begin position="117"/>
        <end position="127"/>
    </location>
</feature>
<comment type="caution">
    <text evidence="3">The sequence shown here is derived from an EMBL/GenBank/DDBJ whole genome shotgun (WGS) entry which is preliminary data.</text>
</comment>
<organism evidence="3 4">
    <name type="scientific">candidate division WWE3 bacterium CG23_combo_of_CG06-09_8_20_14_all_40_14</name>
    <dbReference type="NCBI Taxonomy" id="1975095"/>
    <lineage>
        <taxon>Bacteria</taxon>
        <taxon>Katanobacteria</taxon>
    </lineage>
</organism>
<feature type="region of interest" description="Disordered" evidence="1">
    <location>
        <begin position="63"/>
        <end position="127"/>
    </location>
</feature>
<sequence>MELALPDKLFSSTEVCGILGVSLRTLYRYIESGDMDSIQTPTGRHRFVKRHIEEFLSKGKKVAVPAEKSSKAPVAEEPVSNVQKAEEMEEKKEEVLEQGQEEEQEMKEEQSAGLSLAEEEKEEELGKEELVEEVFEIYYKADDLDVRGLAKKIKEVAERQGLKYAFTGLGGLSLHYPIKPFSNLEVYIERDLLDLWIRELALVEASKLTANLKVKFNAQALLSAESLGGLMVVSREVLAEDLRGEGYDKLSEELKSRV</sequence>
<dbReference type="AlphaFoldDB" id="A0A2G9XCD0"/>